<dbReference type="SUPFAM" id="SSF52980">
    <property type="entry name" value="Restriction endonuclease-like"/>
    <property type="match status" value="1"/>
</dbReference>
<reference evidence="4 5" key="1">
    <citation type="journal article" date="2021" name="Sci. Rep.">
        <title>The distribution of antibiotic resistance genes in chicken gut microbiota commensals.</title>
        <authorList>
            <person name="Juricova H."/>
            <person name="Matiasovicova J."/>
            <person name="Kubasova T."/>
            <person name="Cejkova D."/>
            <person name="Rychlik I."/>
        </authorList>
    </citation>
    <scope>NUCLEOTIDE SEQUENCE [LARGE SCALE GENOMIC DNA]</scope>
    <source>
        <strain evidence="4 5">An537</strain>
    </source>
</reference>
<dbReference type="RefSeq" id="WP_205087061.1">
    <property type="nucleotide sequence ID" value="NZ_JACJLA010000001.1"/>
</dbReference>
<evidence type="ECO:0000259" key="2">
    <source>
        <dbReference type="Pfam" id="PF04471"/>
    </source>
</evidence>
<dbReference type="Proteomes" id="UP000707138">
    <property type="component" value="Unassembled WGS sequence"/>
</dbReference>
<dbReference type="EMBL" id="JACJLA010000001">
    <property type="protein sequence ID" value="MBM6911708.1"/>
    <property type="molecule type" value="Genomic_DNA"/>
</dbReference>
<dbReference type="InterPro" id="IPR011856">
    <property type="entry name" value="tRNA_endonuc-like_dom_sf"/>
</dbReference>
<evidence type="ECO:0000256" key="1">
    <source>
        <dbReference type="SAM" id="MobiDB-lite"/>
    </source>
</evidence>
<evidence type="ECO:0000313" key="4">
    <source>
        <dbReference type="EMBL" id="MBM6911708.1"/>
    </source>
</evidence>
<dbReference type="Pfam" id="PF14338">
    <property type="entry name" value="Mrr_N"/>
    <property type="match status" value="1"/>
</dbReference>
<accession>A0ABS2GET2</accession>
<evidence type="ECO:0000259" key="3">
    <source>
        <dbReference type="Pfam" id="PF14338"/>
    </source>
</evidence>
<gene>
    <name evidence="4" type="ORF">H6A01_00010</name>
</gene>
<dbReference type="PANTHER" id="PTHR30015:SF7">
    <property type="entry name" value="TYPE IV METHYL-DIRECTED RESTRICTION ENZYME ECOKMRR"/>
    <property type="match status" value="1"/>
</dbReference>
<proteinExistence type="predicted"/>
<evidence type="ECO:0000313" key="5">
    <source>
        <dbReference type="Proteomes" id="UP000707138"/>
    </source>
</evidence>
<dbReference type="Pfam" id="PF04471">
    <property type="entry name" value="Mrr_cat"/>
    <property type="match status" value="1"/>
</dbReference>
<dbReference type="InterPro" id="IPR025745">
    <property type="entry name" value="Mrr-like_N_dom"/>
</dbReference>
<feature type="domain" description="Restriction endonuclease type IV Mrr" evidence="2">
    <location>
        <begin position="166"/>
        <end position="284"/>
    </location>
</feature>
<protein>
    <submittedName>
        <fullName evidence="4">Mrr restriction system protein</fullName>
    </submittedName>
</protein>
<sequence>MYYDTLTSEEQVSRLIKPILLVLQEAGGQLDRSEIRERISELDERIAEFEQKLYTSSKTGKQYKRFDFRFNFAIKELSYVGLIAYVKYNPQITLTQKGAGVNLDTFDVQTEVRDKARAYWDEHSAKNKPKGKPTPTMDADEGENEGTGLTEDELLDDFKVKLQSAIANMSPEKFEQFARALLTKMGVQFTNKSVQISNDGGIDGYGYHVDDDDFRTTRVVIQCKRFNVNPVSEPDINQFLGAMNKFQADYGVFITNSRFTNKAREAAREGTPITLIDGNDLIKLVIKYRLYITPVTTYVLDDFYSEE</sequence>
<keyword evidence="5" id="KW-1185">Reference proteome</keyword>
<dbReference type="InterPro" id="IPR007560">
    <property type="entry name" value="Restrct_endonuc_IV_Mrr"/>
</dbReference>
<feature type="compositionally biased region" description="Acidic residues" evidence="1">
    <location>
        <begin position="138"/>
        <end position="150"/>
    </location>
</feature>
<dbReference type="InterPro" id="IPR052906">
    <property type="entry name" value="Type_IV_Methyl-Rstrct_Enzyme"/>
</dbReference>
<dbReference type="PANTHER" id="PTHR30015">
    <property type="entry name" value="MRR RESTRICTION SYSTEM PROTEIN"/>
    <property type="match status" value="1"/>
</dbReference>
<name>A0ABS2GET2_9FIRM</name>
<dbReference type="InterPro" id="IPR011335">
    <property type="entry name" value="Restrct_endonuc-II-like"/>
</dbReference>
<feature type="region of interest" description="Disordered" evidence="1">
    <location>
        <begin position="119"/>
        <end position="150"/>
    </location>
</feature>
<dbReference type="Gene3D" id="3.40.1350.10">
    <property type="match status" value="1"/>
</dbReference>
<feature type="domain" description="Restriction system protein Mrr-like N-terminal" evidence="3">
    <location>
        <begin position="14"/>
        <end position="100"/>
    </location>
</feature>
<comment type="caution">
    <text evidence="4">The sequence shown here is derived from an EMBL/GenBank/DDBJ whole genome shotgun (WGS) entry which is preliminary data.</text>
</comment>
<organism evidence="4 5">
    <name type="scientific">Veillonella magna</name>
    <dbReference type="NCBI Taxonomy" id="464322"/>
    <lineage>
        <taxon>Bacteria</taxon>
        <taxon>Bacillati</taxon>
        <taxon>Bacillota</taxon>
        <taxon>Negativicutes</taxon>
        <taxon>Veillonellales</taxon>
        <taxon>Veillonellaceae</taxon>
        <taxon>Veillonella</taxon>
    </lineage>
</organism>